<dbReference type="SUPFAM" id="SSF46689">
    <property type="entry name" value="Homeodomain-like"/>
    <property type="match status" value="1"/>
</dbReference>
<keyword evidence="8" id="KW-1185">Reference proteome</keyword>
<dbReference type="AlphaFoldDB" id="A0A934I0X8"/>
<keyword evidence="2" id="KW-0805">Transcription regulation</keyword>
<evidence type="ECO:0000256" key="1">
    <source>
        <dbReference type="ARBA" id="ARBA00022491"/>
    </source>
</evidence>
<dbReference type="PROSITE" id="PS01081">
    <property type="entry name" value="HTH_TETR_1"/>
    <property type="match status" value="1"/>
</dbReference>
<evidence type="ECO:0000259" key="6">
    <source>
        <dbReference type="PROSITE" id="PS50977"/>
    </source>
</evidence>
<evidence type="ECO:0000256" key="2">
    <source>
        <dbReference type="ARBA" id="ARBA00023015"/>
    </source>
</evidence>
<evidence type="ECO:0000256" key="3">
    <source>
        <dbReference type="ARBA" id="ARBA00023125"/>
    </source>
</evidence>
<reference evidence="7" key="1">
    <citation type="submission" date="2020-12" db="EMBL/GenBank/DDBJ databases">
        <title>Genome public.</title>
        <authorList>
            <person name="Sun Q."/>
        </authorList>
    </citation>
    <scope>NUCLEOTIDE SEQUENCE</scope>
    <source>
        <strain evidence="7">CCM 8863</strain>
    </source>
</reference>
<dbReference type="InterPro" id="IPR003012">
    <property type="entry name" value="Tet_transcr_reg_TetR"/>
</dbReference>
<feature type="DNA-binding region" description="H-T-H motif" evidence="5">
    <location>
        <begin position="25"/>
        <end position="44"/>
    </location>
</feature>
<keyword evidence="4" id="KW-0804">Transcription</keyword>
<dbReference type="GO" id="GO:0046677">
    <property type="term" value="P:response to antibiotic"/>
    <property type="evidence" value="ECO:0007669"/>
    <property type="project" value="InterPro"/>
</dbReference>
<dbReference type="PANTHER" id="PTHR30055:SF151">
    <property type="entry name" value="TRANSCRIPTIONAL REGULATORY PROTEIN"/>
    <property type="match status" value="1"/>
</dbReference>
<dbReference type="PANTHER" id="PTHR30055">
    <property type="entry name" value="HTH-TYPE TRANSCRIPTIONAL REGULATOR RUTR"/>
    <property type="match status" value="1"/>
</dbReference>
<dbReference type="SUPFAM" id="SSF48498">
    <property type="entry name" value="Tetracyclin repressor-like, C-terminal domain"/>
    <property type="match status" value="1"/>
</dbReference>
<dbReference type="PROSITE" id="PS50977">
    <property type="entry name" value="HTH_TETR_2"/>
    <property type="match status" value="1"/>
</dbReference>
<protein>
    <submittedName>
        <fullName evidence="7">TetR family transcriptional regulator</fullName>
    </submittedName>
</protein>
<dbReference type="Gene3D" id="1.10.10.60">
    <property type="entry name" value="Homeodomain-like"/>
    <property type="match status" value="1"/>
</dbReference>
<sequence length="192" mass="20240">MQLTRESIITASLDIADTYGLADMTMRRVARQLGVAPGALYWHFPSKQALIAAIGQAICAPILDGAATVTGDTWMERTIVMCDRLRTALLDHRDGAEIVSAALSDADLRSALTATISAALDTGNALSQAHREAGATTLLHFIMGETLHEQSVTALRIAEGSDPAEASTPTGETTFRQGVALVLKGLGAPRDI</sequence>
<dbReference type="EMBL" id="JAEIOS010000011">
    <property type="protein sequence ID" value="MBI8989245.1"/>
    <property type="molecule type" value="Genomic_DNA"/>
</dbReference>
<gene>
    <name evidence="7" type="ORF">JDV75_05660</name>
</gene>
<dbReference type="Pfam" id="PF02909">
    <property type="entry name" value="TetR_C_1"/>
    <property type="match status" value="1"/>
</dbReference>
<dbReference type="InterPro" id="IPR001647">
    <property type="entry name" value="HTH_TetR"/>
</dbReference>
<evidence type="ECO:0000313" key="7">
    <source>
        <dbReference type="EMBL" id="MBI8989245.1"/>
    </source>
</evidence>
<dbReference type="Proteomes" id="UP000645966">
    <property type="component" value="Unassembled WGS sequence"/>
</dbReference>
<dbReference type="InterPro" id="IPR004111">
    <property type="entry name" value="Repressor_TetR_C"/>
</dbReference>
<proteinExistence type="predicted"/>
<dbReference type="InterPro" id="IPR009057">
    <property type="entry name" value="Homeodomain-like_sf"/>
</dbReference>
<accession>A0A934I0X8</accession>
<keyword evidence="3 5" id="KW-0238">DNA-binding</keyword>
<evidence type="ECO:0000313" key="8">
    <source>
        <dbReference type="Proteomes" id="UP000645966"/>
    </source>
</evidence>
<dbReference type="InterPro" id="IPR023772">
    <property type="entry name" value="DNA-bd_HTH_TetR-type_CS"/>
</dbReference>
<dbReference type="RefSeq" id="WP_198738244.1">
    <property type="nucleotide sequence ID" value="NZ_JAEIOS010000011.1"/>
</dbReference>
<dbReference type="InterPro" id="IPR050109">
    <property type="entry name" value="HTH-type_TetR-like_transc_reg"/>
</dbReference>
<comment type="caution">
    <text evidence="7">The sequence shown here is derived from an EMBL/GenBank/DDBJ whole genome shotgun (WGS) entry which is preliminary data.</text>
</comment>
<dbReference type="PRINTS" id="PR00455">
    <property type="entry name" value="HTHTETR"/>
</dbReference>
<dbReference type="InterPro" id="IPR036271">
    <property type="entry name" value="Tet_transcr_reg_TetR-rel_C_sf"/>
</dbReference>
<name>A0A934I0X8_9CORY</name>
<feature type="domain" description="HTH tetR-type" evidence="6">
    <location>
        <begin position="2"/>
        <end position="62"/>
    </location>
</feature>
<dbReference type="GO" id="GO:0000976">
    <property type="term" value="F:transcription cis-regulatory region binding"/>
    <property type="evidence" value="ECO:0007669"/>
    <property type="project" value="TreeGrafter"/>
</dbReference>
<dbReference type="Pfam" id="PF00440">
    <property type="entry name" value="TetR_N"/>
    <property type="match status" value="1"/>
</dbReference>
<dbReference type="GO" id="GO:0003700">
    <property type="term" value="F:DNA-binding transcription factor activity"/>
    <property type="evidence" value="ECO:0007669"/>
    <property type="project" value="TreeGrafter"/>
</dbReference>
<dbReference type="GO" id="GO:0045892">
    <property type="term" value="P:negative regulation of DNA-templated transcription"/>
    <property type="evidence" value="ECO:0007669"/>
    <property type="project" value="InterPro"/>
</dbReference>
<evidence type="ECO:0000256" key="5">
    <source>
        <dbReference type="PROSITE-ProRule" id="PRU00335"/>
    </source>
</evidence>
<organism evidence="7 8">
    <name type="scientific">Corynebacterium meridianum</name>
    <dbReference type="NCBI Taxonomy" id="2765363"/>
    <lineage>
        <taxon>Bacteria</taxon>
        <taxon>Bacillati</taxon>
        <taxon>Actinomycetota</taxon>
        <taxon>Actinomycetes</taxon>
        <taxon>Mycobacteriales</taxon>
        <taxon>Corynebacteriaceae</taxon>
        <taxon>Corynebacterium</taxon>
    </lineage>
</organism>
<evidence type="ECO:0000256" key="4">
    <source>
        <dbReference type="ARBA" id="ARBA00023163"/>
    </source>
</evidence>
<keyword evidence="1" id="KW-0678">Repressor</keyword>
<dbReference type="Gene3D" id="1.10.357.10">
    <property type="entry name" value="Tetracycline Repressor, domain 2"/>
    <property type="match status" value="1"/>
</dbReference>
<dbReference type="PRINTS" id="PR00400">
    <property type="entry name" value="TETREPRESSOR"/>
</dbReference>